<dbReference type="CDD" id="cd07995">
    <property type="entry name" value="TPK"/>
    <property type="match status" value="1"/>
</dbReference>
<evidence type="ECO:0000256" key="3">
    <source>
        <dbReference type="ARBA" id="ARBA00022777"/>
    </source>
</evidence>
<dbReference type="PANTHER" id="PTHR13622">
    <property type="entry name" value="THIAMIN PYROPHOSPHOKINASE"/>
    <property type="match status" value="1"/>
</dbReference>
<dbReference type="OrthoDB" id="25149at2759"/>
<dbReference type="FunFam" id="2.60.120.320:FF:000001">
    <property type="entry name" value="Thiamine pyrophosphokinase"/>
    <property type="match status" value="1"/>
</dbReference>
<dbReference type="GO" id="GO:0030975">
    <property type="term" value="F:thiamine binding"/>
    <property type="evidence" value="ECO:0007669"/>
    <property type="project" value="InterPro"/>
</dbReference>
<dbReference type="Gene3D" id="2.60.120.320">
    <property type="entry name" value="Thiamin pyrophosphokinase, thiamin-binding domain"/>
    <property type="match status" value="1"/>
</dbReference>
<dbReference type="Pfam" id="PF04263">
    <property type="entry name" value="TPK_catalytic"/>
    <property type="match status" value="1"/>
</dbReference>
<evidence type="ECO:0000256" key="2">
    <source>
        <dbReference type="ARBA" id="ARBA00022741"/>
    </source>
</evidence>
<evidence type="ECO:0000256" key="1">
    <source>
        <dbReference type="ARBA" id="ARBA00022679"/>
    </source>
</evidence>
<dbReference type="InterPro" id="IPR036759">
    <property type="entry name" value="TPK_catalytic_sf"/>
</dbReference>
<dbReference type="SUPFAM" id="SSF63862">
    <property type="entry name" value="Thiamin pyrophosphokinase, substrate-binding domain"/>
    <property type="match status" value="1"/>
</dbReference>
<dbReference type="EMBL" id="OU895879">
    <property type="protein sequence ID" value="CAG9809450.1"/>
    <property type="molecule type" value="Genomic_DNA"/>
</dbReference>
<dbReference type="SUPFAM" id="SSF63999">
    <property type="entry name" value="Thiamin pyrophosphokinase, catalytic domain"/>
    <property type="match status" value="1"/>
</dbReference>
<dbReference type="GO" id="GO:0016301">
    <property type="term" value="F:kinase activity"/>
    <property type="evidence" value="ECO:0007669"/>
    <property type="project" value="UniProtKB-KW"/>
</dbReference>
<keyword evidence="4" id="KW-0067">ATP-binding</keyword>
<reference evidence="6" key="2">
    <citation type="submission" date="2022-10" db="EMBL/GenBank/DDBJ databases">
        <authorList>
            <consortium name="ENA_rothamsted_submissions"/>
            <consortium name="culmorum"/>
            <person name="King R."/>
        </authorList>
    </citation>
    <scope>NUCLEOTIDE SEQUENCE</scope>
</reference>
<dbReference type="NCBIfam" id="TIGR01378">
    <property type="entry name" value="thi_PPkinase"/>
    <property type="match status" value="1"/>
</dbReference>
<name>A0A9N9S740_9DIPT</name>
<dbReference type="GO" id="GO:0004788">
    <property type="term" value="F:thiamine diphosphokinase activity"/>
    <property type="evidence" value="ECO:0007669"/>
    <property type="project" value="InterPro"/>
</dbReference>
<keyword evidence="3" id="KW-0418">Kinase</keyword>
<keyword evidence="1" id="KW-0808">Transferase</keyword>
<sequence length="256" mass="29107">MKFHPKNIFNISDIKKSVLKYGLVVLNRPILLHKELVKVLWNHSSINITVDGGTNRWLSWIIENELEEKMKPPCFITGDMDSCHSETLKYFNKTKVISTPDQDATDFTKALNVLDSFVNKLELSHIVVICETSGRFDQIIANINTLFENNQKPKEIVRPVYILTSNSVTWLLPPTSINSMHEIHIPINVKNQWCSLIPIANSAIVTTSGLKWNLDHNKMEFGGIVSTSNKYDDQLDVVKIATDSILIWSMGVQNED</sequence>
<evidence type="ECO:0000313" key="7">
    <source>
        <dbReference type="Proteomes" id="UP001153620"/>
    </source>
</evidence>
<reference evidence="6" key="1">
    <citation type="submission" date="2022-01" db="EMBL/GenBank/DDBJ databases">
        <authorList>
            <person name="King R."/>
        </authorList>
    </citation>
    <scope>NUCLEOTIDE SEQUENCE</scope>
</reference>
<dbReference type="GO" id="GO:0005524">
    <property type="term" value="F:ATP binding"/>
    <property type="evidence" value="ECO:0007669"/>
    <property type="project" value="UniProtKB-KW"/>
</dbReference>
<protein>
    <recommendedName>
        <fullName evidence="5">Thiamin pyrophosphokinase thiamin-binding domain-containing protein</fullName>
    </recommendedName>
</protein>
<evidence type="ECO:0000259" key="5">
    <source>
        <dbReference type="SMART" id="SM00983"/>
    </source>
</evidence>
<dbReference type="Gene3D" id="3.40.50.10240">
    <property type="entry name" value="Thiamin pyrophosphokinase, catalytic domain"/>
    <property type="match status" value="1"/>
</dbReference>
<dbReference type="InterPro" id="IPR036371">
    <property type="entry name" value="TPK_B1-bd_sf"/>
</dbReference>
<evidence type="ECO:0000313" key="6">
    <source>
        <dbReference type="EMBL" id="CAG9809450.1"/>
    </source>
</evidence>
<organism evidence="6 7">
    <name type="scientific">Chironomus riparius</name>
    <dbReference type="NCBI Taxonomy" id="315576"/>
    <lineage>
        <taxon>Eukaryota</taxon>
        <taxon>Metazoa</taxon>
        <taxon>Ecdysozoa</taxon>
        <taxon>Arthropoda</taxon>
        <taxon>Hexapoda</taxon>
        <taxon>Insecta</taxon>
        <taxon>Pterygota</taxon>
        <taxon>Neoptera</taxon>
        <taxon>Endopterygota</taxon>
        <taxon>Diptera</taxon>
        <taxon>Nematocera</taxon>
        <taxon>Chironomoidea</taxon>
        <taxon>Chironomidae</taxon>
        <taxon>Chironominae</taxon>
        <taxon>Chironomus</taxon>
    </lineage>
</organism>
<evidence type="ECO:0000256" key="4">
    <source>
        <dbReference type="ARBA" id="ARBA00022840"/>
    </source>
</evidence>
<dbReference type="InterPro" id="IPR007373">
    <property type="entry name" value="Thiamin_PyroPKinase_B1-bd"/>
</dbReference>
<keyword evidence="2" id="KW-0547">Nucleotide-binding</keyword>
<dbReference type="PANTHER" id="PTHR13622:SF8">
    <property type="entry name" value="THIAMIN PYROPHOSPHOKINASE 1"/>
    <property type="match status" value="1"/>
</dbReference>
<proteinExistence type="predicted"/>
<accession>A0A9N9S740</accession>
<gene>
    <name evidence="6" type="ORF">CHIRRI_LOCUS12271</name>
</gene>
<keyword evidence="7" id="KW-1185">Reference proteome</keyword>
<dbReference type="AlphaFoldDB" id="A0A9N9S740"/>
<dbReference type="InterPro" id="IPR007371">
    <property type="entry name" value="TPK_catalytic"/>
</dbReference>
<dbReference type="GO" id="GO:0009229">
    <property type="term" value="P:thiamine diphosphate biosynthetic process"/>
    <property type="evidence" value="ECO:0007669"/>
    <property type="project" value="InterPro"/>
</dbReference>
<feature type="domain" description="Thiamin pyrophosphokinase thiamin-binding" evidence="5">
    <location>
        <begin position="179"/>
        <end position="246"/>
    </location>
</feature>
<dbReference type="Proteomes" id="UP001153620">
    <property type="component" value="Chromosome 3"/>
</dbReference>
<dbReference type="GO" id="GO:0006772">
    <property type="term" value="P:thiamine metabolic process"/>
    <property type="evidence" value="ECO:0007669"/>
    <property type="project" value="InterPro"/>
</dbReference>
<dbReference type="InterPro" id="IPR006282">
    <property type="entry name" value="Thi_PPkinase"/>
</dbReference>
<dbReference type="Pfam" id="PF04265">
    <property type="entry name" value="TPK_B1_binding"/>
    <property type="match status" value="1"/>
</dbReference>
<dbReference type="SMART" id="SM00983">
    <property type="entry name" value="TPK_B1_binding"/>
    <property type="match status" value="1"/>
</dbReference>